<organism evidence="2 3">
    <name type="scientific">Chrysodeixis includens</name>
    <name type="common">Soybean looper</name>
    <name type="synonym">Pseudoplusia includens</name>
    <dbReference type="NCBI Taxonomy" id="689277"/>
    <lineage>
        <taxon>Eukaryota</taxon>
        <taxon>Metazoa</taxon>
        <taxon>Ecdysozoa</taxon>
        <taxon>Arthropoda</taxon>
        <taxon>Hexapoda</taxon>
        <taxon>Insecta</taxon>
        <taxon>Pterygota</taxon>
        <taxon>Neoptera</taxon>
        <taxon>Endopterygota</taxon>
        <taxon>Lepidoptera</taxon>
        <taxon>Glossata</taxon>
        <taxon>Ditrysia</taxon>
        <taxon>Noctuoidea</taxon>
        <taxon>Noctuidae</taxon>
        <taxon>Plusiinae</taxon>
        <taxon>Chrysodeixis</taxon>
    </lineage>
</organism>
<proteinExistence type="predicted"/>
<gene>
    <name evidence="2" type="ORF">CINC_LOCUS11902</name>
</gene>
<sequence>MCTNINVNLPTVVSFLLLYSLRCGCVIILVWTLLRALFFLVWFIITAIEVFLPRPPPLGSVYPEKPGVPAMDDNYFFVFVSYIFMIVTESFLTIFTIYLGMGLYYDSPGRIEQYLICRFCTWLAEVVLLVVTCLTHSYLIGWYLVFLMIVIIEFYAFIVVYSYYVDMMEDRAAKEETRSIDPTGSNC</sequence>
<dbReference type="Proteomes" id="UP001154114">
    <property type="component" value="Chromosome 7"/>
</dbReference>
<feature type="transmembrane region" description="Helical" evidence="1">
    <location>
        <begin position="115"/>
        <end position="134"/>
    </location>
</feature>
<keyword evidence="1" id="KW-0812">Transmembrane</keyword>
<protein>
    <submittedName>
        <fullName evidence="2">Uncharacterized protein</fullName>
    </submittedName>
</protein>
<accession>A0A9P0FX93</accession>
<evidence type="ECO:0000313" key="2">
    <source>
        <dbReference type="EMBL" id="CAH0625270.1"/>
    </source>
</evidence>
<feature type="transmembrane region" description="Helical" evidence="1">
    <location>
        <begin position="75"/>
        <end position="103"/>
    </location>
</feature>
<keyword evidence="1" id="KW-1133">Transmembrane helix</keyword>
<dbReference type="AlphaFoldDB" id="A0A9P0FX93"/>
<feature type="transmembrane region" description="Helical" evidence="1">
    <location>
        <begin position="140"/>
        <end position="164"/>
    </location>
</feature>
<keyword evidence="3" id="KW-1185">Reference proteome</keyword>
<dbReference type="EMBL" id="LR824010">
    <property type="protein sequence ID" value="CAH0625270.1"/>
    <property type="molecule type" value="Genomic_DNA"/>
</dbReference>
<keyword evidence="1" id="KW-0472">Membrane</keyword>
<reference evidence="2" key="1">
    <citation type="submission" date="2021-12" db="EMBL/GenBank/DDBJ databases">
        <authorList>
            <person name="King R."/>
        </authorList>
    </citation>
    <scope>NUCLEOTIDE SEQUENCE</scope>
</reference>
<dbReference type="OrthoDB" id="7328030at2759"/>
<feature type="transmembrane region" description="Helical" evidence="1">
    <location>
        <begin position="12"/>
        <end position="30"/>
    </location>
</feature>
<name>A0A9P0FX93_CHRIL</name>
<evidence type="ECO:0000313" key="3">
    <source>
        <dbReference type="Proteomes" id="UP001154114"/>
    </source>
</evidence>
<evidence type="ECO:0000256" key="1">
    <source>
        <dbReference type="SAM" id="Phobius"/>
    </source>
</evidence>